<reference evidence="7 8" key="1">
    <citation type="journal article" date="2017" name="G3 (Bethesda)">
        <title>First Draft Genome Sequence of the Pathogenic Fungus Lomentospora prolificans (Formerly Scedosporium prolificans).</title>
        <authorList>
            <person name="Luo R."/>
            <person name="Zimin A."/>
            <person name="Workman R."/>
            <person name="Fan Y."/>
            <person name="Pertea G."/>
            <person name="Grossman N."/>
            <person name="Wear M.P."/>
            <person name="Jia B."/>
            <person name="Miller H."/>
            <person name="Casadevall A."/>
            <person name="Timp W."/>
            <person name="Zhang S.X."/>
            <person name="Salzberg S.L."/>
        </authorList>
    </citation>
    <scope>NUCLEOTIDE SEQUENCE [LARGE SCALE GENOMIC DNA]</scope>
    <source>
        <strain evidence="7 8">JHH-5317</strain>
    </source>
</reference>
<dbReference type="EMBL" id="NLAX01000004">
    <property type="protein sequence ID" value="PKS11826.1"/>
    <property type="molecule type" value="Genomic_DNA"/>
</dbReference>
<dbReference type="InterPro" id="IPR056548">
    <property type="entry name" value="HEAT_Nup120"/>
</dbReference>
<organism evidence="7 8">
    <name type="scientific">Lomentospora prolificans</name>
    <dbReference type="NCBI Taxonomy" id="41688"/>
    <lineage>
        <taxon>Eukaryota</taxon>
        <taxon>Fungi</taxon>
        <taxon>Dikarya</taxon>
        <taxon>Ascomycota</taxon>
        <taxon>Pezizomycotina</taxon>
        <taxon>Sordariomycetes</taxon>
        <taxon>Hypocreomycetidae</taxon>
        <taxon>Microascales</taxon>
        <taxon>Microascaceae</taxon>
        <taxon>Lomentospora</taxon>
    </lineage>
</organism>
<feature type="domain" description="Nucleoporin Nup120/160 beta-propeller" evidence="4">
    <location>
        <begin position="182"/>
        <end position="700"/>
    </location>
</feature>
<gene>
    <name evidence="7" type="ORF">jhhlp_001120</name>
</gene>
<evidence type="ECO:0000256" key="1">
    <source>
        <dbReference type="ARBA" id="ARBA00004123"/>
    </source>
</evidence>
<dbReference type="PANTHER" id="PTHR21286:SF0">
    <property type="entry name" value="NUCLEAR PORE COMPLEX PROTEIN NUP160"/>
    <property type="match status" value="1"/>
</dbReference>
<evidence type="ECO:0000259" key="6">
    <source>
        <dbReference type="Pfam" id="PF23300"/>
    </source>
</evidence>
<dbReference type="Pfam" id="PF11715">
    <property type="entry name" value="Beta-prop_Nup120_160"/>
    <property type="match status" value="1"/>
</dbReference>
<name>A0A2N3NH77_9PEZI</name>
<protein>
    <submittedName>
        <fullName evidence="7">Uncharacterized protein</fullName>
    </submittedName>
</protein>
<dbReference type="Pfam" id="PF23300">
    <property type="entry name" value="HEAT_Nup120"/>
    <property type="match status" value="1"/>
</dbReference>
<dbReference type="GO" id="GO:0005643">
    <property type="term" value="C:nuclear pore"/>
    <property type="evidence" value="ECO:0007669"/>
    <property type="project" value="UniProtKB-ARBA"/>
</dbReference>
<comment type="caution">
    <text evidence="7">The sequence shown here is derived from an EMBL/GenBank/DDBJ whole genome shotgun (WGS) entry which is preliminary data.</text>
</comment>
<dbReference type="GO" id="GO:0017056">
    <property type="term" value="F:structural constituent of nuclear pore"/>
    <property type="evidence" value="ECO:0007669"/>
    <property type="project" value="TreeGrafter"/>
</dbReference>
<dbReference type="PANTHER" id="PTHR21286">
    <property type="entry name" value="NUCLEAR PORE COMPLEX PROTEIN NUP160"/>
    <property type="match status" value="1"/>
</dbReference>
<sequence>MEVVRGTCCAHTNSFRESRQRKYHPQHQDKCQTGRCSTKIFRDPIAIDNGHGQRQSASGLNFYPSTPEPRLHRTTVYLRDLLPYRIIEPDSRQHRRLHGARMESRDAQFVFKETRLNLEPSSSALIANIRVPAPSSHSRGTFRRHSGNHGKDSDEETAFALKNLSPASSIFKRTSFASPSNFLWRVLDDGTVLSLRAVDVCKQQKAPDSSLILNFNFAIPIQPSCVALAETQDHDALFVYAIDQSNHLYSFSLRPDVFSRRSSLDASISDVCRVHLPSSLASRHPHRLLAVTASTLLVTLHDGGLVRLDKNNNSDCKPALNPLCFGHAQAVANGRVSLVASTNPWIESNYNSQTWAQGLRNLLPIRNNSTIKYGRVNMDYSAAASAQVSFLGSGSPFLFTVCIDHRLRVWNPRTGQILHTVDILNAERNPQDIGKWTIDPSQANLVRVIETGPGRGLCVTFSPIGTGEFKFWKVVAKTDSDIIVDDAFSNDHFIPDAPSLSDAWTLADFSITEITDAKFYLWMLWKNNTTYRVQRLRLGLMEMAELWESGSDAVYFDSNLPTAEASGPCDPTDATERWLEVILCPGRFTRSTLETALSIYERGLGKKSEGSPKGPKSLPEAICSVVASTAALERSPSGGMDYEQFRSASEIHWRRFYRLLVELDKRRSEALSLVVDSDTDTAWVVCADFVSAIRECSPLERLYHNLGRPDDDNKDAAILVSTALSFLDVFPDNIIQICNAVLRPELFGDTTKTDLERIQYFSDKAGFWRGVTEEDCTPVVESLGQNFNLVTLELYEQILELLAPDDSANRNIRHPLTDFGRKLVVRTVQENLELQWKVCFSQLILLVHMEFEFEQEEDALHRRVDIGGVFRRLVAILRRLELLRWLSKTEISVPLRMERAGSLSGSPVAPKRSSDELQTITALEGSIGHLLGFEDIKHEPLASSLTQVVASLCSPDSDIELSPAHIQCFLIKRDRADLAAELIPFSDQNPFSTYVQGRVFLALKDYSSSSICFKKAATGLSIEDAGTDRHSVGLLDDTEWNLLYKGMAKYYCHIVSLFEKMRAYSYVVEFSRLALQFSSSGTPTDAQRIRTEMLSRQFNAAVAISHFEVAHSALLSMTDQAMQQSSLRKLIDKMCEACHNIELTSLPFTGLTAAVDDILAQRCRSSGDVIHGVPYHQIHYSWRISRNDYRGAASVLLDRIQKLRAAGEGDKFVGEDILDTPVTRHYLLLINALSCVDPKQAWIFSEESNGTEGLNGGIEGKRKVVTLADVRKQYQDELDRIAAIQNDQFGFEADDAMQIL</sequence>
<feature type="domain" description="Nucleoporin nup120-like HEAT repeat" evidence="6">
    <location>
        <begin position="966"/>
        <end position="1136"/>
    </location>
</feature>
<dbReference type="InParanoid" id="A0A2N3NH77"/>
<accession>A0A2N3NH77</accession>
<proteinExistence type="predicted"/>
<dbReference type="VEuPathDB" id="FungiDB:jhhlp_001120"/>
<evidence type="ECO:0000313" key="7">
    <source>
        <dbReference type="EMBL" id="PKS11826.1"/>
    </source>
</evidence>
<evidence type="ECO:0000256" key="3">
    <source>
        <dbReference type="ARBA" id="ARBA00023242"/>
    </source>
</evidence>
<feature type="domain" description="Nucleoporin Nup120 helical" evidence="5">
    <location>
        <begin position="742"/>
        <end position="873"/>
    </location>
</feature>
<dbReference type="InterPro" id="IPR059141">
    <property type="entry name" value="Beta-prop_Nup120_160"/>
</dbReference>
<dbReference type="InterPro" id="IPR048884">
    <property type="entry name" value="Nup120_helical"/>
</dbReference>
<evidence type="ECO:0000256" key="2">
    <source>
        <dbReference type="ARBA" id="ARBA00022448"/>
    </source>
</evidence>
<dbReference type="Pfam" id="PF21486">
    <property type="entry name" value="NUP120_helical"/>
    <property type="match status" value="1"/>
</dbReference>
<dbReference type="InterPro" id="IPR021717">
    <property type="entry name" value="Nucleoporin_Nup160"/>
</dbReference>
<dbReference type="Proteomes" id="UP000233524">
    <property type="component" value="Unassembled WGS sequence"/>
</dbReference>
<dbReference type="SUPFAM" id="SSF50998">
    <property type="entry name" value="Quinoprotein alcohol dehydrogenase-like"/>
    <property type="match status" value="1"/>
</dbReference>
<evidence type="ECO:0000313" key="8">
    <source>
        <dbReference type="Proteomes" id="UP000233524"/>
    </source>
</evidence>
<keyword evidence="8" id="KW-1185">Reference proteome</keyword>
<dbReference type="InterPro" id="IPR011047">
    <property type="entry name" value="Quinoprotein_ADH-like_sf"/>
</dbReference>
<dbReference type="OrthoDB" id="67716at2759"/>
<comment type="subcellular location">
    <subcellularLocation>
        <location evidence="1">Nucleus</location>
    </subcellularLocation>
</comment>
<keyword evidence="2" id="KW-0813">Transport</keyword>
<evidence type="ECO:0000259" key="4">
    <source>
        <dbReference type="Pfam" id="PF11715"/>
    </source>
</evidence>
<keyword evidence="3" id="KW-0539">Nucleus</keyword>
<evidence type="ECO:0000259" key="5">
    <source>
        <dbReference type="Pfam" id="PF21486"/>
    </source>
</evidence>
<dbReference type="STRING" id="41688.A0A2N3NH77"/>